<dbReference type="JaponicusDB" id="SJAG_02801"/>
<proteinExistence type="predicted"/>
<evidence type="ECO:0000313" key="3">
    <source>
        <dbReference type="Proteomes" id="UP000001744"/>
    </source>
</evidence>
<dbReference type="RefSeq" id="XP_002173992.2">
    <property type="nucleotide sequence ID" value="XM_002173956.2"/>
</dbReference>
<dbReference type="HOGENOM" id="CLU_2134993_0_0_1"/>
<organism evidence="2 3">
    <name type="scientific">Schizosaccharomyces japonicus (strain yFS275 / FY16936)</name>
    <name type="common">Fission yeast</name>
    <dbReference type="NCBI Taxonomy" id="402676"/>
    <lineage>
        <taxon>Eukaryota</taxon>
        <taxon>Fungi</taxon>
        <taxon>Dikarya</taxon>
        <taxon>Ascomycota</taxon>
        <taxon>Taphrinomycotina</taxon>
        <taxon>Schizosaccharomycetes</taxon>
        <taxon>Schizosaccharomycetales</taxon>
        <taxon>Schizosaccharomycetaceae</taxon>
        <taxon>Schizosaccharomyces</taxon>
    </lineage>
</organism>
<dbReference type="GeneID" id="7049463"/>
<gene>
    <name evidence="2" type="ORF">SJAG_02801</name>
</gene>
<evidence type="ECO:0000313" key="2">
    <source>
        <dbReference type="EMBL" id="EEB07699.2"/>
    </source>
</evidence>
<name>B6K178_SCHJY</name>
<feature type="compositionally biased region" description="Low complexity" evidence="1">
    <location>
        <begin position="104"/>
        <end position="113"/>
    </location>
</feature>
<reference evidence="2 3" key="1">
    <citation type="journal article" date="2011" name="Science">
        <title>Comparative functional genomics of the fission yeasts.</title>
        <authorList>
            <person name="Rhind N."/>
            <person name="Chen Z."/>
            <person name="Yassour M."/>
            <person name="Thompson D.A."/>
            <person name="Haas B.J."/>
            <person name="Habib N."/>
            <person name="Wapinski I."/>
            <person name="Roy S."/>
            <person name="Lin M.F."/>
            <person name="Heiman D.I."/>
            <person name="Young S.K."/>
            <person name="Furuya K."/>
            <person name="Guo Y."/>
            <person name="Pidoux A."/>
            <person name="Chen H.M."/>
            <person name="Robbertse B."/>
            <person name="Goldberg J.M."/>
            <person name="Aoki K."/>
            <person name="Bayne E.H."/>
            <person name="Berlin A.M."/>
            <person name="Desjardins C.A."/>
            <person name="Dobbs E."/>
            <person name="Dukaj L."/>
            <person name="Fan L."/>
            <person name="FitzGerald M.G."/>
            <person name="French C."/>
            <person name="Gujja S."/>
            <person name="Hansen K."/>
            <person name="Keifenheim D."/>
            <person name="Levin J.Z."/>
            <person name="Mosher R.A."/>
            <person name="Mueller C.A."/>
            <person name="Pfiffner J."/>
            <person name="Priest M."/>
            <person name="Russ C."/>
            <person name="Smialowska A."/>
            <person name="Swoboda P."/>
            <person name="Sykes S.M."/>
            <person name="Vaughn M."/>
            <person name="Vengrova S."/>
            <person name="Yoder R."/>
            <person name="Zeng Q."/>
            <person name="Allshire R."/>
            <person name="Baulcombe D."/>
            <person name="Birren B.W."/>
            <person name="Brown W."/>
            <person name="Ekwall K."/>
            <person name="Kellis M."/>
            <person name="Leatherwood J."/>
            <person name="Levin H."/>
            <person name="Margalit H."/>
            <person name="Martienssen R."/>
            <person name="Nieduszynski C.A."/>
            <person name="Spatafora J.W."/>
            <person name="Friedman N."/>
            <person name="Dalgaard J.Z."/>
            <person name="Baumann P."/>
            <person name="Niki H."/>
            <person name="Regev A."/>
            <person name="Nusbaum C."/>
        </authorList>
    </citation>
    <scope>NUCLEOTIDE SEQUENCE [LARGE SCALE GENOMIC DNA]</scope>
    <source>
        <strain evidence="3">yFS275 / FY16936</strain>
    </source>
</reference>
<protein>
    <submittedName>
        <fullName evidence="2">Uncharacterized protein</fullName>
    </submittedName>
</protein>
<accession>B6K178</accession>
<feature type="compositionally biased region" description="Acidic residues" evidence="1">
    <location>
        <begin position="91"/>
        <end position="103"/>
    </location>
</feature>
<sequence>MSVIKFKRGRQTVFVYLDEKKPSFELAIEQLRTALVLKPEQNIRLAVKDAADGEWKPLDALDDDTTLEASEYAFALDEEEPFLVEIPQVYEDEEEEAEVEPAPEETVPPNEEN</sequence>
<feature type="region of interest" description="Disordered" evidence="1">
    <location>
        <begin position="91"/>
        <end position="113"/>
    </location>
</feature>
<dbReference type="Proteomes" id="UP000001744">
    <property type="component" value="Unassembled WGS sequence"/>
</dbReference>
<dbReference type="EMBL" id="KE651166">
    <property type="protein sequence ID" value="EEB07699.2"/>
    <property type="molecule type" value="Genomic_DNA"/>
</dbReference>
<evidence type="ECO:0000256" key="1">
    <source>
        <dbReference type="SAM" id="MobiDB-lite"/>
    </source>
</evidence>
<dbReference type="AlphaFoldDB" id="B6K178"/>
<dbReference type="VEuPathDB" id="FungiDB:SJAG_02801"/>
<keyword evidence="3" id="KW-1185">Reference proteome</keyword>